<dbReference type="HOGENOM" id="CLU_043132_1_0_6"/>
<organism evidence="1 2">
    <name type="scientific">Klebsiella aerogenes (strain ATCC 13048 / DSM 30053 / CCUG 1429 / JCM 1235 / KCTC 2190 / NBRC 13534 / NCIMB 10102 / NCTC 10006 / CDC 819-56)</name>
    <name type="common">Enterobacter aerogenes</name>
    <dbReference type="NCBI Taxonomy" id="1028307"/>
    <lineage>
        <taxon>Bacteria</taxon>
        <taxon>Pseudomonadati</taxon>
        <taxon>Pseudomonadota</taxon>
        <taxon>Gammaproteobacteria</taxon>
        <taxon>Enterobacterales</taxon>
        <taxon>Enterobacteriaceae</taxon>
        <taxon>Klebsiella/Raoultella group</taxon>
        <taxon>Klebsiella</taxon>
    </lineage>
</organism>
<keyword evidence="2" id="KW-1185">Reference proteome</keyword>
<name>A0A0H3FW79_KLEAK</name>
<reference evidence="1 2" key="1">
    <citation type="journal article" date="2012" name="J. Bacteriol.">
        <title>Complete genome sequence of Enterobacter aerogenes KCTC 2190.</title>
        <authorList>
            <person name="Shin S.H."/>
            <person name="Kim S."/>
            <person name="Kim J.Y."/>
            <person name="Lee S."/>
            <person name="Um Y."/>
            <person name="Oh M.K."/>
            <person name="Kim Y.R."/>
            <person name="Lee J."/>
            <person name="Yang K.S."/>
        </authorList>
    </citation>
    <scope>NUCLEOTIDE SEQUENCE [LARGE SCALE GENOMIC DNA]</scope>
    <source>
        <strain evidence="1 2">KCTC 2190</strain>
    </source>
</reference>
<proteinExistence type="predicted"/>
<dbReference type="Proteomes" id="UP000008881">
    <property type="component" value="Chromosome"/>
</dbReference>
<gene>
    <name evidence="1" type="ordered locus">EAE_19395</name>
</gene>
<evidence type="ECO:0000313" key="2">
    <source>
        <dbReference type="Proteomes" id="UP000008881"/>
    </source>
</evidence>
<dbReference type="AlphaFoldDB" id="A0A0H3FW79"/>
<sequence>MKGQSNLLPGYCIVQQPGTLDFQARLLFNNINCESARYFMQLNRDTPWVKPGQILIIANPNNLNQAFQMNSLFVAKKKVNTALSTVDNSVAEMLNKNYDKISTITSWGDAIVGNASDSGEKYFRQIESILKKIEATYQNQFRTQGALIGQQFYAERNALFTQLKPLLNKVVRKSLKFNDYNDMKRVLGLSTQSIVHEWSTVGIGAIPGYATYVNSAAKAAAFMKMGGWVAFGLSFMNTSNDVYHACTAGRESECGQVAIKKYSEFAGGIGGGMAGASFAAPICIAAGVPTYGVGTIVCGLVVTAAGSWAGSIVGDEIGNTLNRLIYRGD</sequence>
<accession>A0A0H3FW79</accession>
<dbReference type="eggNOG" id="COG4104">
    <property type="taxonomic scope" value="Bacteria"/>
</dbReference>
<dbReference type="PATRIC" id="fig|1028307.3.peg.3872"/>
<dbReference type="GeneID" id="93312064"/>
<dbReference type="KEGG" id="eae:EAE_19395"/>
<protein>
    <submittedName>
        <fullName evidence="1">Membrane protein</fullName>
    </submittedName>
</protein>
<evidence type="ECO:0000313" key="1">
    <source>
        <dbReference type="EMBL" id="AEG98786.1"/>
    </source>
</evidence>
<dbReference type="RefSeq" id="WP_015705458.1">
    <property type="nucleotide sequence ID" value="NC_015663.1"/>
</dbReference>
<dbReference type="OrthoDB" id="9204728at2"/>
<dbReference type="EMBL" id="CP002824">
    <property type="protein sequence ID" value="AEG98786.1"/>
    <property type="molecule type" value="Genomic_DNA"/>
</dbReference>